<reference evidence="2" key="1">
    <citation type="submission" date="2020-07" db="EMBL/GenBank/DDBJ databases">
        <title>Methanobacterium. sp. MethCan genome.</title>
        <authorList>
            <person name="Postec A."/>
            <person name="Quemeneur M."/>
        </authorList>
    </citation>
    <scope>NUCLEOTIDE SEQUENCE</scope>
    <source>
        <strain evidence="2">MethCAN</strain>
    </source>
</reference>
<keyword evidence="1" id="KW-1133">Transmembrane helix</keyword>
<feature type="transmembrane region" description="Helical" evidence="1">
    <location>
        <begin position="15"/>
        <end position="32"/>
    </location>
</feature>
<sequence length="87" mass="9648">MGVKSDKNLISEYKQTNAVLIVISILLATYSMDVRGINATLTLVVALLAGINGAYNYYKKEGRFGLFILIIITLWALGSLMKNLNFF</sequence>
<proteinExistence type="predicted"/>
<gene>
    <name evidence="2" type="ORF">HYG87_05920</name>
</gene>
<protein>
    <submittedName>
        <fullName evidence="2">Uncharacterized protein</fullName>
    </submittedName>
</protein>
<organism evidence="2 3">
    <name type="scientific">Methanobacterium alkalithermotolerans</name>
    <dbReference type="NCBI Taxonomy" id="2731220"/>
    <lineage>
        <taxon>Archaea</taxon>
        <taxon>Methanobacteriati</taxon>
        <taxon>Methanobacteriota</taxon>
        <taxon>Methanomada group</taxon>
        <taxon>Methanobacteria</taxon>
        <taxon>Methanobacteriales</taxon>
        <taxon>Methanobacteriaceae</taxon>
        <taxon>Methanobacterium</taxon>
    </lineage>
</organism>
<evidence type="ECO:0000256" key="1">
    <source>
        <dbReference type="SAM" id="Phobius"/>
    </source>
</evidence>
<feature type="transmembrane region" description="Helical" evidence="1">
    <location>
        <begin position="64"/>
        <end position="81"/>
    </location>
</feature>
<evidence type="ECO:0000313" key="2">
    <source>
        <dbReference type="EMBL" id="QUH23327.1"/>
    </source>
</evidence>
<accession>A0A8T8K5P0</accession>
<keyword evidence="3" id="KW-1185">Reference proteome</keyword>
<name>A0A8T8K5P0_9EURY</name>
<feature type="transmembrane region" description="Helical" evidence="1">
    <location>
        <begin position="39"/>
        <end position="58"/>
    </location>
</feature>
<dbReference type="EMBL" id="CP058560">
    <property type="protein sequence ID" value="QUH23327.1"/>
    <property type="molecule type" value="Genomic_DNA"/>
</dbReference>
<dbReference type="GeneID" id="64820283"/>
<evidence type="ECO:0000313" key="3">
    <source>
        <dbReference type="Proteomes" id="UP000681041"/>
    </source>
</evidence>
<dbReference type="KEGG" id="meme:HYG87_05920"/>
<dbReference type="AlphaFoldDB" id="A0A8T8K5P0"/>
<keyword evidence="1" id="KW-0812">Transmembrane</keyword>
<dbReference type="Proteomes" id="UP000681041">
    <property type="component" value="Chromosome"/>
</dbReference>
<dbReference type="RefSeq" id="WP_211532284.1">
    <property type="nucleotide sequence ID" value="NZ_CP058560.1"/>
</dbReference>
<keyword evidence="1" id="KW-0472">Membrane</keyword>